<feature type="transmembrane region" description="Helical" evidence="2">
    <location>
        <begin position="238"/>
        <end position="261"/>
    </location>
</feature>
<dbReference type="EMBL" id="ASPP01005401">
    <property type="protein sequence ID" value="ETO30608.1"/>
    <property type="molecule type" value="Genomic_DNA"/>
</dbReference>
<keyword evidence="2" id="KW-0472">Membrane</keyword>
<keyword evidence="2" id="KW-0812">Transmembrane</keyword>
<keyword evidence="2" id="KW-1133">Transmembrane helix</keyword>
<keyword evidence="4" id="KW-1185">Reference proteome</keyword>
<name>X6NXJ8_RETFI</name>
<feature type="compositionally biased region" description="Polar residues" evidence="1">
    <location>
        <begin position="291"/>
        <end position="301"/>
    </location>
</feature>
<feature type="transmembrane region" description="Helical" evidence="2">
    <location>
        <begin position="74"/>
        <end position="94"/>
    </location>
</feature>
<feature type="region of interest" description="Disordered" evidence="1">
    <location>
        <begin position="291"/>
        <end position="355"/>
    </location>
</feature>
<gene>
    <name evidence="3" type="ORF">RFI_06511</name>
</gene>
<feature type="transmembrane region" description="Helical" evidence="2">
    <location>
        <begin position="150"/>
        <end position="174"/>
    </location>
</feature>
<feature type="transmembrane region" description="Helical" evidence="2">
    <location>
        <begin position="194"/>
        <end position="214"/>
    </location>
</feature>
<accession>X6NXJ8</accession>
<sequence length="417" mass="48776">MILQAQKTIKNLMFVECIKFSVIFFSVFFIRHHYKFVEMHSMRDTKAMAPNVCEDLIFNFLIKQLIENGLKRGVFLFEIFGDWILPWPFSIFFLSKRFEIIKMVTLNFFYEQVKEKRQPKTVAQKKNLERKRTNTKRRRMKTVFLNKEEAFDIFLAVVLSREVVVVPVLCYFLYNFWKYQKLEFIYRRRPLLTIVLGICTIIEIGSYFRCIFFCPKKKKKRLVLKCPNKNKKLLQSTLYNWLALLILVHETLLIPRFWFLYYDWKLGKDMSRREWKQHLYLNRLTLHADPSQGTPQIGTPVSMSHTHSSSISRSNPKTDPRSNSNSSLNPNPNPNPSPNQNSNNPSQNQDVNNGFSLGSELDILEKRVPLPIDVKITAATAVATTNAGDNNDNNSDNNNVNNNGNNNNNNDNNNNNN</sequence>
<feature type="compositionally biased region" description="Low complexity" evidence="1">
    <location>
        <begin position="302"/>
        <end position="314"/>
    </location>
</feature>
<evidence type="ECO:0000313" key="4">
    <source>
        <dbReference type="Proteomes" id="UP000023152"/>
    </source>
</evidence>
<reference evidence="3 4" key="1">
    <citation type="journal article" date="2013" name="Curr. Biol.">
        <title>The Genome of the Foraminiferan Reticulomyxa filosa.</title>
        <authorList>
            <person name="Glockner G."/>
            <person name="Hulsmann N."/>
            <person name="Schleicher M."/>
            <person name="Noegel A.A."/>
            <person name="Eichinger L."/>
            <person name="Gallinger C."/>
            <person name="Pawlowski J."/>
            <person name="Sierra R."/>
            <person name="Euteneuer U."/>
            <person name="Pillet L."/>
            <person name="Moustafa A."/>
            <person name="Platzer M."/>
            <person name="Groth M."/>
            <person name="Szafranski K."/>
            <person name="Schliwa M."/>
        </authorList>
    </citation>
    <scope>NUCLEOTIDE SEQUENCE [LARGE SCALE GENOMIC DNA]</scope>
</reference>
<dbReference type="AlphaFoldDB" id="X6NXJ8"/>
<evidence type="ECO:0000256" key="2">
    <source>
        <dbReference type="SAM" id="Phobius"/>
    </source>
</evidence>
<proteinExistence type="predicted"/>
<protein>
    <submittedName>
        <fullName evidence="3">Uncharacterized protein</fullName>
    </submittedName>
</protein>
<feature type="compositionally biased region" description="Low complexity" evidence="1">
    <location>
        <begin position="338"/>
        <end position="353"/>
    </location>
</feature>
<organism evidence="3 4">
    <name type="scientific">Reticulomyxa filosa</name>
    <dbReference type="NCBI Taxonomy" id="46433"/>
    <lineage>
        <taxon>Eukaryota</taxon>
        <taxon>Sar</taxon>
        <taxon>Rhizaria</taxon>
        <taxon>Retaria</taxon>
        <taxon>Foraminifera</taxon>
        <taxon>Monothalamids</taxon>
        <taxon>Reticulomyxidae</taxon>
        <taxon>Reticulomyxa</taxon>
    </lineage>
</organism>
<evidence type="ECO:0000313" key="3">
    <source>
        <dbReference type="EMBL" id="ETO30608.1"/>
    </source>
</evidence>
<feature type="non-terminal residue" evidence="3">
    <location>
        <position position="417"/>
    </location>
</feature>
<feature type="compositionally biased region" description="Low complexity" evidence="1">
    <location>
        <begin position="321"/>
        <end position="330"/>
    </location>
</feature>
<feature type="region of interest" description="Disordered" evidence="1">
    <location>
        <begin position="385"/>
        <end position="417"/>
    </location>
</feature>
<feature type="transmembrane region" description="Helical" evidence="2">
    <location>
        <begin position="12"/>
        <end position="34"/>
    </location>
</feature>
<dbReference type="Proteomes" id="UP000023152">
    <property type="component" value="Unassembled WGS sequence"/>
</dbReference>
<evidence type="ECO:0000256" key="1">
    <source>
        <dbReference type="SAM" id="MobiDB-lite"/>
    </source>
</evidence>
<comment type="caution">
    <text evidence="3">The sequence shown here is derived from an EMBL/GenBank/DDBJ whole genome shotgun (WGS) entry which is preliminary data.</text>
</comment>